<gene>
    <name evidence="1" type="ORF">GBAR_LOCUS4803</name>
</gene>
<dbReference type="NCBIfam" id="TIGR00082">
    <property type="entry name" value="rbfA"/>
    <property type="match status" value="1"/>
</dbReference>
<dbReference type="PANTHER" id="PTHR33515">
    <property type="entry name" value="RIBOSOME-BINDING FACTOR A, CHLOROPLASTIC-RELATED"/>
    <property type="match status" value="1"/>
</dbReference>
<accession>A0AA35WAY0</accession>
<evidence type="ECO:0000313" key="2">
    <source>
        <dbReference type="Proteomes" id="UP001174909"/>
    </source>
</evidence>
<dbReference type="AlphaFoldDB" id="A0AA35WAY0"/>
<reference evidence="1" key="1">
    <citation type="submission" date="2023-03" db="EMBL/GenBank/DDBJ databases">
        <authorList>
            <person name="Steffen K."/>
            <person name="Cardenas P."/>
        </authorList>
    </citation>
    <scope>NUCLEOTIDE SEQUENCE</scope>
</reference>
<dbReference type="InterPro" id="IPR000238">
    <property type="entry name" value="RbfA"/>
</dbReference>
<dbReference type="HAMAP" id="MF_00003">
    <property type="entry name" value="RbfA"/>
    <property type="match status" value="1"/>
</dbReference>
<dbReference type="Gene3D" id="3.30.300.20">
    <property type="match status" value="1"/>
</dbReference>
<organism evidence="1 2">
    <name type="scientific">Geodia barretti</name>
    <name type="common">Barrett's horny sponge</name>
    <dbReference type="NCBI Taxonomy" id="519541"/>
    <lineage>
        <taxon>Eukaryota</taxon>
        <taxon>Metazoa</taxon>
        <taxon>Porifera</taxon>
        <taxon>Demospongiae</taxon>
        <taxon>Heteroscleromorpha</taxon>
        <taxon>Tetractinellida</taxon>
        <taxon>Astrophorina</taxon>
        <taxon>Geodiidae</taxon>
        <taxon>Geodia</taxon>
    </lineage>
</organism>
<dbReference type="PANTHER" id="PTHR33515:SF1">
    <property type="entry name" value="RIBOSOME-BINDING FACTOR A, CHLOROPLASTIC-RELATED"/>
    <property type="match status" value="1"/>
</dbReference>
<name>A0AA35WAY0_GEOBA</name>
<dbReference type="Proteomes" id="UP001174909">
    <property type="component" value="Unassembled WGS sequence"/>
</dbReference>
<protein>
    <submittedName>
        <fullName evidence="1">Ribosome-binding factor A</fullName>
    </submittedName>
</protein>
<dbReference type="GO" id="GO:0006364">
    <property type="term" value="P:rRNA processing"/>
    <property type="evidence" value="ECO:0007669"/>
    <property type="project" value="InterPro"/>
</dbReference>
<dbReference type="EMBL" id="CASHTH010000698">
    <property type="protein sequence ID" value="CAI8006582.1"/>
    <property type="molecule type" value="Genomic_DNA"/>
</dbReference>
<dbReference type="Pfam" id="PF02033">
    <property type="entry name" value="RBFA"/>
    <property type="match status" value="1"/>
</dbReference>
<proteinExistence type="inferred from homology"/>
<dbReference type="GO" id="GO:0043024">
    <property type="term" value="F:ribosomal small subunit binding"/>
    <property type="evidence" value="ECO:0007669"/>
    <property type="project" value="TreeGrafter"/>
</dbReference>
<dbReference type="SUPFAM" id="SSF89919">
    <property type="entry name" value="Ribosome-binding factor A, RbfA"/>
    <property type="match status" value="1"/>
</dbReference>
<dbReference type="InterPro" id="IPR023799">
    <property type="entry name" value="RbfA_dom_sf"/>
</dbReference>
<dbReference type="InterPro" id="IPR015946">
    <property type="entry name" value="KH_dom-like_a/b"/>
</dbReference>
<comment type="caution">
    <text evidence="1">The sequence shown here is derived from an EMBL/GenBank/DDBJ whole genome shotgun (WGS) entry which is preliminary data.</text>
</comment>
<evidence type="ECO:0000313" key="1">
    <source>
        <dbReference type="EMBL" id="CAI8006582.1"/>
    </source>
</evidence>
<keyword evidence="2" id="KW-1185">Reference proteome</keyword>
<sequence>MARLAPLRTGNPLRPDAGHIRPQRVGDAIRAELATLLQRQVRDPAVRQVAVTRVRMSRDLELAQVYYTLLPGDVDLRGAARGLRRAQPFLRRQLGRIGLRRVPELRFLHDDAVEEQDRVARLLDEIAATPPSDADDPPGEDA</sequence>
<dbReference type="GO" id="GO:0005829">
    <property type="term" value="C:cytosol"/>
    <property type="evidence" value="ECO:0007669"/>
    <property type="project" value="TreeGrafter"/>
</dbReference>